<dbReference type="InterPro" id="IPR014755">
    <property type="entry name" value="Cu-Rt/internalin_Ig-like"/>
</dbReference>
<dbReference type="InterPro" id="IPR013783">
    <property type="entry name" value="Ig-like_fold"/>
</dbReference>
<feature type="transmembrane region" description="Helical" evidence="2">
    <location>
        <begin position="293"/>
        <end position="313"/>
    </location>
</feature>
<feature type="domain" description="Fibronectin type-III" evidence="4">
    <location>
        <begin position="45"/>
        <end position="149"/>
    </location>
</feature>
<organism evidence="5">
    <name type="scientific">uncultured bacterium</name>
    <name type="common">gcode 4</name>
    <dbReference type="NCBI Taxonomy" id="1234023"/>
    <lineage>
        <taxon>Bacteria</taxon>
        <taxon>environmental samples</taxon>
    </lineage>
</organism>
<proteinExistence type="predicted"/>
<evidence type="ECO:0000256" key="2">
    <source>
        <dbReference type="SAM" id="Phobius"/>
    </source>
</evidence>
<dbReference type="SMART" id="SM00060">
    <property type="entry name" value="FN3"/>
    <property type="match status" value="2"/>
</dbReference>
<evidence type="ECO:0000313" key="5">
    <source>
        <dbReference type="EMBL" id="EKD29927.1"/>
    </source>
</evidence>
<evidence type="ECO:0000259" key="4">
    <source>
        <dbReference type="PROSITE" id="PS50853"/>
    </source>
</evidence>
<comment type="caution">
    <text evidence="5">The sequence shown here is derived from an EMBL/GenBank/DDBJ whole genome shotgun (WGS) entry which is preliminary data.</text>
</comment>
<name>K1XXI1_9BACT</name>
<dbReference type="SUPFAM" id="SSF49265">
    <property type="entry name" value="Fibronectin type III"/>
    <property type="match status" value="1"/>
</dbReference>
<feature type="signal peptide" evidence="3">
    <location>
        <begin position="1"/>
        <end position="21"/>
    </location>
</feature>
<evidence type="ECO:0000256" key="3">
    <source>
        <dbReference type="SAM" id="SignalP"/>
    </source>
</evidence>
<keyword evidence="2" id="KW-0472">Membrane</keyword>
<protein>
    <recommendedName>
        <fullName evidence="4">Fibronectin type-III domain-containing protein</fullName>
    </recommendedName>
</protein>
<reference evidence="5" key="1">
    <citation type="journal article" date="2012" name="Science">
        <title>Fermentation, hydrogen, and sulfur metabolism in multiple uncultivated bacterial phyla.</title>
        <authorList>
            <person name="Wrighton K.C."/>
            <person name="Thomas B.C."/>
            <person name="Sharon I."/>
            <person name="Miller C.S."/>
            <person name="Castelle C.J."/>
            <person name="VerBerkmoes N.C."/>
            <person name="Wilkins M.J."/>
            <person name="Hettich R.L."/>
            <person name="Lipton M.S."/>
            <person name="Williams K.H."/>
            <person name="Long P.E."/>
            <person name="Banfield J.F."/>
        </authorList>
    </citation>
    <scope>NUCLEOTIDE SEQUENCE [LARGE SCALE GENOMIC DNA]</scope>
</reference>
<gene>
    <name evidence="5" type="ORF">ACD_78C00209G0003</name>
</gene>
<dbReference type="AlphaFoldDB" id="K1XXI1"/>
<dbReference type="Gene3D" id="2.60.40.10">
    <property type="entry name" value="Immunoglobulins"/>
    <property type="match status" value="1"/>
</dbReference>
<keyword evidence="2" id="KW-1133">Transmembrane helix</keyword>
<keyword evidence="2" id="KW-0812">Transmembrane</keyword>
<evidence type="ECO:0000256" key="1">
    <source>
        <dbReference type="ARBA" id="ARBA00022729"/>
    </source>
</evidence>
<sequence>MKYIKYVAMISLLSISTAALAATAVTSTGVTTDTATVATTTSLEVKGAPRLIKKTADSVTLEWDKVVGADSYIVKYSKTSVAGSTDPNAQYDNESDQVTTTGAVITSLSSTKEKLAPSTAYYFSVVAIDKDGKESDTFSDELMVTTDAAGTTTATASGATATLSVAGVTVTDDRTLTVAFNMELGADPVTVKITKTSDNSDVAVGLVTPDTTKKDTVIVSTVAALSPTTSYTLTVLSAKDAAGNSIQEGVSGLKEFSTPATMTAGIAAAGTESGATLSGSVTPEVTTTVATGAGTNLLVLAALLLSLGVVYIYRKKLV</sequence>
<feature type="chain" id="PRO_5022719019" description="Fibronectin type-III domain-containing protein" evidence="3">
    <location>
        <begin position="22"/>
        <end position="318"/>
    </location>
</feature>
<dbReference type="InterPro" id="IPR036116">
    <property type="entry name" value="FN3_sf"/>
</dbReference>
<accession>K1XXI1</accession>
<dbReference type="CDD" id="cd00063">
    <property type="entry name" value="FN3"/>
    <property type="match status" value="1"/>
</dbReference>
<dbReference type="EMBL" id="AMFJ01034209">
    <property type="protein sequence ID" value="EKD29927.1"/>
    <property type="molecule type" value="Genomic_DNA"/>
</dbReference>
<dbReference type="PROSITE" id="PS50853">
    <property type="entry name" value="FN3"/>
    <property type="match status" value="1"/>
</dbReference>
<dbReference type="Gene3D" id="2.60.40.1220">
    <property type="match status" value="1"/>
</dbReference>
<dbReference type="InterPro" id="IPR003961">
    <property type="entry name" value="FN3_dom"/>
</dbReference>
<keyword evidence="1 3" id="KW-0732">Signal</keyword>